<dbReference type="SUPFAM" id="SSF48452">
    <property type="entry name" value="TPR-like"/>
    <property type="match status" value="1"/>
</dbReference>
<dbReference type="Gene3D" id="1.25.40.10">
    <property type="entry name" value="Tetratricopeptide repeat domain"/>
    <property type="match status" value="1"/>
</dbReference>
<feature type="region of interest" description="Disordered" evidence="2">
    <location>
        <begin position="1"/>
        <end position="44"/>
    </location>
</feature>
<accession>A0A518BT50</accession>
<feature type="compositionally biased region" description="Basic and acidic residues" evidence="2">
    <location>
        <begin position="18"/>
        <end position="32"/>
    </location>
</feature>
<name>A0A518BT50_9BACT</name>
<proteinExistence type="predicted"/>
<keyword evidence="3" id="KW-0614">Plasmid</keyword>
<geneLocation type="plasmid" evidence="4">
    <name>ppla133_1</name>
</geneLocation>
<gene>
    <name evidence="3" type="ORF">Pla133_52770</name>
</gene>
<reference evidence="3 4" key="1">
    <citation type="submission" date="2019-02" db="EMBL/GenBank/DDBJ databases">
        <title>Deep-cultivation of Planctomycetes and their phenomic and genomic characterization uncovers novel biology.</title>
        <authorList>
            <person name="Wiegand S."/>
            <person name="Jogler M."/>
            <person name="Boedeker C."/>
            <person name="Pinto D."/>
            <person name="Vollmers J."/>
            <person name="Rivas-Marin E."/>
            <person name="Kohn T."/>
            <person name="Peeters S.H."/>
            <person name="Heuer A."/>
            <person name="Rast P."/>
            <person name="Oberbeckmann S."/>
            <person name="Bunk B."/>
            <person name="Jeske O."/>
            <person name="Meyerdierks A."/>
            <person name="Storesund J.E."/>
            <person name="Kallscheuer N."/>
            <person name="Luecker S."/>
            <person name="Lage O.M."/>
            <person name="Pohl T."/>
            <person name="Merkel B.J."/>
            <person name="Hornburger P."/>
            <person name="Mueller R.-W."/>
            <person name="Bruemmer F."/>
            <person name="Labrenz M."/>
            <person name="Spormann A.M."/>
            <person name="Op den Camp H."/>
            <person name="Overmann J."/>
            <person name="Amann R."/>
            <person name="Jetten M.S.M."/>
            <person name="Mascher T."/>
            <person name="Medema M.H."/>
            <person name="Devos D.P."/>
            <person name="Kaster A.-K."/>
            <person name="Ovreas L."/>
            <person name="Rohde M."/>
            <person name="Galperin M.Y."/>
            <person name="Jogler C."/>
        </authorList>
    </citation>
    <scope>NUCLEOTIDE SEQUENCE [LARGE SCALE GENOMIC DNA]</scope>
    <source>
        <strain evidence="3 4">Pla133</strain>
        <plasmid evidence="4">ppla133_1</plasmid>
    </source>
</reference>
<feature type="repeat" description="TPR" evidence="1">
    <location>
        <begin position="231"/>
        <end position="264"/>
    </location>
</feature>
<keyword evidence="4" id="KW-1185">Reference proteome</keyword>
<evidence type="ECO:0000313" key="3">
    <source>
        <dbReference type="EMBL" id="QDU70153.1"/>
    </source>
</evidence>
<evidence type="ECO:0000256" key="2">
    <source>
        <dbReference type="SAM" id="MobiDB-lite"/>
    </source>
</evidence>
<dbReference type="InterPro" id="IPR019734">
    <property type="entry name" value="TPR_rpt"/>
</dbReference>
<dbReference type="InterPro" id="IPR011990">
    <property type="entry name" value="TPR-like_helical_dom_sf"/>
</dbReference>
<keyword evidence="1" id="KW-0802">TPR repeat</keyword>
<dbReference type="KEGG" id="pbap:Pla133_52770"/>
<dbReference type="AlphaFoldDB" id="A0A518BT50"/>
<evidence type="ECO:0000256" key="1">
    <source>
        <dbReference type="PROSITE-ProRule" id="PRU00339"/>
    </source>
</evidence>
<dbReference type="Proteomes" id="UP000316921">
    <property type="component" value="Plasmid pPla133_1"/>
</dbReference>
<sequence>MSWGLGEAGSENRGGADVPKEEKAVSESRYLDAEPGEEAQPLTDATTGVAAGAAVAGLPGGRLRGSEHGEAGVVVAGGGVPQSTSELSCSGRNLRADPLELNRKTVLQRKGEKCWPTSKPPIVRLAMTTSILHPAMAAHVRLRHTTHFKAHDRRYSPEDQAFLDRVAPLLHDQPDQVIALVEAERPDWKDEGDLVAHFLIGIALHALCRHQEAEPLLEFVAAARRGTDFEAASLVNLGEVKLMLGDRGGAQELLYRAISLEPSRPSVLELELLIASFGRDEVAVESALERLESDLPMWKQCTRLIEAFATNTDLAFARQCPSWGTRVGQHLEVSR</sequence>
<evidence type="ECO:0000313" key="4">
    <source>
        <dbReference type="Proteomes" id="UP000316921"/>
    </source>
</evidence>
<dbReference type="PROSITE" id="PS50005">
    <property type="entry name" value="TPR"/>
    <property type="match status" value="1"/>
</dbReference>
<dbReference type="EMBL" id="CP036288">
    <property type="protein sequence ID" value="QDU70153.1"/>
    <property type="molecule type" value="Genomic_DNA"/>
</dbReference>
<organism evidence="3 4">
    <name type="scientific">Engelhardtia mirabilis</name>
    <dbReference type="NCBI Taxonomy" id="2528011"/>
    <lineage>
        <taxon>Bacteria</taxon>
        <taxon>Pseudomonadati</taxon>
        <taxon>Planctomycetota</taxon>
        <taxon>Planctomycetia</taxon>
        <taxon>Planctomycetia incertae sedis</taxon>
        <taxon>Engelhardtia</taxon>
    </lineage>
</organism>
<protein>
    <submittedName>
        <fullName evidence="3">Uncharacterized protein</fullName>
    </submittedName>
</protein>